<keyword evidence="3" id="KW-1185">Reference proteome</keyword>
<dbReference type="AlphaFoldDB" id="A0A383VEP5"/>
<dbReference type="EMBL" id="FNXT01000284">
    <property type="protein sequence ID" value="SZX63144.1"/>
    <property type="molecule type" value="Genomic_DNA"/>
</dbReference>
<protein>
    <recommendedName>
        <fullName evidence="4">Pherophorin domain-containing protein</fullName>
    </recommendedName>
</protein>
<evidence type="ECO:0000313" key="2">
    <source>
        <dbReference type="EMBL" id="SZX63144.1"/>
    </source>
</evidence>
<feature type="chain" id="PRO_5016788914" description="Pherophorin domain-containing protein" evidence="1">
    <location>
        <begin position="26"/>
        <end position="287"/>
    </location>
</feature>
<evidence type="ECO:0008006" key="4">
    <source>
        <dbReference type="Google" id="ProtNLM"/>
    </source>
</evidence>
<gene>
    <name evidence="2" type="ORF">BQ4739_LOCUS3705</name>
</gene>
<proteinExistence type="predicted"/>
<reference evidence="2 3" key="1">
    <citation type="submission" date="2016-10" db="EMBL/GenBank/DDBJ databases">
        <authorList>
            <person name="Cai Z."/>
        </authorList>
    </citation>
    <scope>NUCLEOTIDE SEQUENCE [LARGE SCALE GENOMIC DNA]</scope>
</reference>
<feature type="signal peptide" evidence="1">
    <location>
        <begin position="1"/>
        <end position="25"/>
    </location>
</feature>
<evidence type="ECO:0000313" key="3">
    <source>
        <dbReference type="Proteomes" id="UP000256970"/>
    </source>
</evidence>
<organism evidence="2 3">
    <name type="scientific">Tetradesmus obliquus</name>
    <name type="common">Green alga</name>
    <name type="synonym">Acutodesmus obliquus</name>
    <dbReference type="NCBI Taxonomy" id="3088"/>
    <lineage>
        <taxon>Eukaryota</taxon>
        <taxon>Viridiplantae</taxon>
        <taxon>Chlorophyta</taxon>
        <taxon>core chlorophytes</taxon>
        <taxon>Chlorophyceae</taxon>
        <taxon>CS clade</taxon>
        <taxon>Sphaeropleales</taxon>
        <taxon>Scenedesmaceae</taxon>
        <taxon>Tetradesmus</taxon>
    </lineage>
</organism>
<name>A0A383VEP5_TETOB</name>
<sequence>MAIWKAAVSLAMVLCIGFCAVPVESYPGFWANIAKSNCTRLPATSRDLSSSPHSAPGLNSKLRFELRTASTGQSVSSLCPGGSYKLKVVFPASNGHYMVVSTHGNFSDARLCGGLDGCPNRACNCNITRRNDDELLCPLSGKEAEHDLVMPANNSLIGTLNAFQAVFISNNIGGLGPLQMNSLSYNFTSCAPALVTSVNATRLTVDQSSTLRIRAVNMPPPSAPTDAATGTPTVTSTPAGIVVCTPANPKFASNAVATTTCKALKAGVARVVIAFAGLNTTRVLRVV</sequence>
<dbReference type="Proteomes" id="UP000256970">
    <property type="component" value="Unassembled WGS sequence"/>
</dbReference>
<accession>A0A383VEP5</accession>
<evidence type="ECO:0000256" key="1">
    <source>
        <dbReference type="SAM" id="SignalP"/>
    </source>
</evidence>
<keyword evidence="1" id="KW-0732">Signal</keyword>